<feature type="non-terminal residue" evidence="5">
    <location>
        <position position="1"/>
    </location>
</feature>
<comment type="caution">
    <text evidence="5">The sequence shown here is derived from an EMBL/GenBank/DDBJ whole genome shotgun (WGS) entry which is preliminary data.</text>
</comment>
<dbReference type="SUPFAM" id="SSF109998">
    <property type="entry name" value="Triger factor/SurA peptide-binding domain-like"/>
    <property type="match status" value="1"/>
</dbReference>
<dbReference type="GO" id="GO:0006457">
    <property type="term" value="P:protein folding"/>
    <property type="evidence" value="ECO:0007669"/>
    <property type="project" value="InterPro"/>
</dbReference>
<feature type="compositionally biased region" description="Basic and acidic residues" evidence="3">
    <location>
        <begin position="84"/>
        <end position="93"/>
    </location>
</feature>
<evidence type="ECO:0000256" key="1">
    <source>
        <dbReference type="ARBA" id="ARBA00023110"/>
    </source>
</evidence>
<dbReference type="Proteomes" id="UP000787322">
    <property type="component" value="Unassembled WGS sequence"/>
</dbReference>
<feature type="domain" description="Trigger factor C-terminal" evidence="4">
    <location>
        <begin position="1"/>
        <end position="68"/>
    </location>
</feature>
<dbReference type="GO" id="GO:0003755">
    <property type="term" value="F:peptidyl-prolyl cis-trans isomerase activity"/>
    <property type="evidence" value="ECO:0007669"/>
    <property type="project" value="UniProtKB-KW"/>
</dbReference>
<feature type="compositionally biased region" description="Basic and acidic residues" evidence="3">
    <location>
        <begin position="106"/>
        <end position="116"/>
    </location>
</feature>
<evidence type="ECO:0000256" key="2">
    <source>
        <dbReference type="ARBA" id="ARBA00023235"/>
    </source>
</evidence>
<evidence type="ECO:0000256" key="3">
    <source>
        <dbReference type="SAM" id="MobiDB-lite"/>
    </source>
</evidence>
<reference evidence="5" key="1">
    <citation type="submission" date="2020-04" db="EMBL/GenBank/DDBJ databases">
        <title>Deep metagenomics examines the oral microbiome during advanced dental caries in children, revealing novel taxa and co-occurrences with host molecules.</title>
        <authorList>
            <person name="Baker J.L."/>
            <person name="Morton J.T."/>
            <person name="Dinis M."/>
            <person name="Alvarez R."/>
            <person name="Tran N.C."/>
            <person name="Knight R."/>
            <person name="Edlund A."/>
        </authorList>
    </citation>
    <scope>NUCLEOTIDE SEQUENCE</scope>
    <source>
        <strain evidence="5">JCVI_3_bin.11</strain>
    </source>
</reference>
<feature type="compositionally biased region" description="Basic residues" evidence="3">
    <location>
        <begin position="94"/>
        <end position="105"/>
    </location>
</feature>
<dbReference type="InterPro" id="IPR008880">
    <property type="entry name" value="Trigger_fac_C"/>
</dbReference>
<dbReference type="InterPro" id="IPR037041">
    <property type="entry name" value="Trigger_fac_C_sf"/>
</dbReference>
<dbReference type="Gene3D" id="1.10.3120.10">
    <property type="entry name" value="Trigger factor, C-terminal domain"/>
    <property type="match status" value="1"/>
</dbReference>
<evidence type="ECO:0000313" key="6">
    <source>
        <dbReference type="Proteomes" id="UP000787322"/>
    </source>
</evidence>
<gene>
    <name evidence="5" type="ORF">HXK24_04915</name>
</gene>
<accession>A0A9D5X3W5</accession>
<dbReference type="EMBL" id="JABZGU010000113">
    <property type="protein sequence ID" value="MBF4803139.1"/>
    <property type="molecule type" value="Genomic_DNA"/>
</dbReference>
<protein>
    <submittedName>
        <fullName evidence="5">Trigger factor</fullName>
    </submittedName>
</protein>
<organism evidence="5 6">
    <name type="scientific">Lancefieldella parvula</name>
    <dbReference type="NCBI Taxonomy" id="1382"/>
    <lineage>
        <taxon>Bacteria</taxon>
        <taxon>Bacillati</taxon>
        <taxon>Actinomycetota</taxon>
        <taxon>Coriobacteriia</taxon>
        <taxon>Coriobacteriales</taxon>
        <taxon>Atopobiaceae</taxon>
        <taxon>Lancefieldella</taxon>
    </lineage>
</organism>
<dbReference type="Pfam" id="PF05698">
    <property type="entry name" value="Trigger_C"/>
    <property type="match status" value="1"/>
</dbReference>
<keyword evidence="2" id="KW-0413">Isomerase</keyword>
<evidence type="ECO:0000313" key="5">
    <source>
        <dbReference type="EMBL" id="MBF4803139.1"/>
    </source>
</evidence>
<name>A0A9D5X3W5_9ACTN</name>
<dbReference type="AlphaFoldDB" id="A0A9D5X3W5"/>
<proteinExistence type="predicted"/>
<dbReference type="GO" id="GO:0015031">
    <property type="term" value="P:protein transport"/>
    <property type="evidence" value="ECO:0007669"/>
    <property type="project" value="InterPro"/>
</dbReference>
<keyword evidence="1" id="KW-0697">Rotamase</keyword>
<sequence length="116" mass="12863">AEERARQSLALDAVAAELKLEATEDDIRAEFERAGVPNVEAAIEEWRKAGRLPAIRESIRRSKALDWLRDNATVTVVDEIAEAAKEEQKAEKKPAKKAPAKKKAAKKDEDAEKDAE</sequence>
<feature type="region of interest" description="Disordered" evidence="3">
    <location>
        <begin position="84"/>
        <end position="116"/>
    </location>
</feature>
<dbReference type="InterPro" id="IPR027304">
    <property type="entry name" value="Trigger_fact/SurA_dom_sf"/>
</dbReference>
<evidence type="ECO:0000259" key="4">
    <source>
        <dbReference type="Pfam" id="PF05698"/>
    </source>
</evidence>